<organism evidence="3 4">
    <name type="scientific">Flavobacterium sangjuense</name>
    <dbReference type="NCBI Taxonomy" id="2518177"/>
    <lineage>
        <taxon>Bacteria</taxon>
        <taxon>Pseudomonadati</taxon>
        <taxon>Bacteroidota</taxon>
        <taxon>Flavobacteriia</taxon>
        <taxon>Flavobacteriales</taxon>
        <taxon>Flavobacteriaceae</taxon>
        <taxon>Flavobacterium</taxon>
    </lineage>
</organism>
<dbReference type="EMBL" id="CP038810">
    <property type="protein sequence ID" value="QBZ97846.1"/>
    <property type="molecule type" value="Genomic_DNA"/>
</dbReference>
<feature type="chain" id="PRO_5020669588" description="Peptidase S74 domain-containing protein" evidence="2">
    <location>
        <begin position="24"/>
        <end position="782"/>
    </location>
</feature>
<keyword evidence="2" id="KW-0732">Signal</keyword>
<dbReference type="RefSeq" id="WP_136151782.1">
    <property type="nucleotide sequence ID" value="NZ_CP038810.1"/>
</dbReference>
<dbReference type="Gene3D" id="2.150.10.10">
    <property type="entry name" value="Serralysin-like metalloprotease, C-terminal"/>
    <property type="match status" value="1"/>
</dbReference>
<sequence length="782" mass="81148">MKMKFTLLFTVLFFAGAALEANAQVNNTFTGENCGVNNTGNYNTGYGLNSLSNNTSHSNSAFGIGTLSSSSGGFNCAFGNGSLALNGSGSLNCSLGTGTLHNNDSGSSNIAIGHRSLESNIDGSYNTAVGYAALLKNIGSSNTAIGNYSPRSLLSGDSNIFIGSETAINLLSGSYNVFLGNRITVPKFPSTPILAGNDTNQSIIIADGLGNQRIFIQKNGNTGIGLGNNVIPVNKLDIKGGVAIGRNFTPNGVTPGISAPANGLMVEGRVGIGTTSPNNKVEITQGTEGNSGLRFTNLTSNYNPPTSQVSNRFLTVNQNGDVVLNKMVNAVETNVLTSNANLMTSNVNNVSSSSTIINSISNTVNNNQLVTTVNGVASAPVNLTDISGLDTSTTNELQTLSQSGNTITLSNGGGSFNLPTFTDIPQTISQTGNTITLSNGGGSFTLPTPVDTDAQSLALSGNTLSISNGNSVTLPTYVDVPQTISQTGNTVTLSNGGGSFTLPSPQAPQTLSQTGNTITLSNGGGSFTLPTPIDTDEQTLSLTGNVLHISNGNSVVLPNHGPQSITQNGAIVTLSNGGGSITLQSTIVTAGNNVSILGNGSAGTPYVVSSTDTSLYADNGNINPATTVNGNRVVSMNGSNIWFNSGSSQPNGKVYIGSTASYPSTSGNYKLYVEGGILTEKVKVALRSTANWADYVFEKNYDLMPLKNVEEYIAKHKHLPGIDSASELAKNGLDLAEMQSKHMAKIEEMMLYIIEQNKTIEKNIKDIEELKKQVKVLTANED</sequence>
<evidence type="ECO:0000256" key="2">
    <source>
        <dbReference type="SAM" id="SignalP"/>
    </source>
</evidence>
<name>A0A4P7PT51_9FLAO</name>
<feature type="signal peptide" evidence="2">
    <location>
        <begin position="1"/>
        <end position="23"/>
    </location>
</feature>
<dbReference type="InterPro" id="IPR011049">
    <property type="entry name" value="Serralysin-like_metalloprot_C"/>
</dbReference>
<dbReference type="AlphaFoldDB" id="A0A4P7PT51"/>
<dbReference type="Proteomes" id="UP000296862">
    <property type="component" value="Chromosome"/>
</dbReference>
<feature type="coiled-coil region" evidence="1">
    <location>
        <begin position="753"/>
        <end position="780"/>
    </location>
</feature>
<keyword evidence="1" id="KW-0175">Coiled coil</keyword>
<keyword evidence="4" id="KW-1185">Reference proteome</keyword>
<dbReference type="OrthoDB" id="658938at2"/>
<protein>
    <recommendedName>
        <fullName evidence="5">Peptidase S74 domain-containing protein</fullName>
    </recommendedName>
</protein>
<proteinExistence type="predicted"/>
<evidence type="ECO:0000313" key="4">
    <source>
        <dbReference type="Proteomes" id="UP000296862"/>
    </source>
</evidence>
<reference evidence="3 4" key="1">
    <citation type="submission" date="2019-04" db="EMBL/GenBank/DDBJ databases">
        <title>Flavobacterium sp. GS03.</title>
        <authorList>
            <person name="Kim H."/>
        </authorList>
    </citation>
    <scope>NUCLEOTIDE SEQUENCE [LARGE SCALE GENOMIC DNA]</scope>
    <source>
        <strain evidence="3 4">GS03</strain>
    </source>
</reference>
<accession>A0A4P7PT51</accession>
<gene>
    <name evidence="3" type="ORF">GS03_01344</name>
</gene>
<dbReference type="KEGG" id="fsn:GS03_01344"/>
<evidence type="ECO:0000313" key="3">
    <source>
        <dbReference type="EMBL" id="QBZ97846.1"/>
    </source>
</evidence>
<evidence type="ECO:0000256" key="1">
    <source>
        <dbReference type="SAM" id="Coils"/>
    </source>
</evidence>
<evidence type="ECO:0008006" key="5">
    <source>
        <dbReference type="Google" id="ProtNLM"/>
    </source>
</evidence>